<keyword evidence="3" id="KW-0808">Transferase</keyword>
<evidence type="ECO:0000256" key="2">
    <source>
        <dbReference type="ARBA" id="ARBA00012254"/>
    </source>
</evidence>
<dbReference type="Pfam" id="PF00551">
    <property type="entry name" value="Formyl_trans_N"/>
    <property type="match status" value="1"/>
</dbReference>
<dbReference type="EC" id="2.1.2.2" evidence="2"/>
<feature type="region of interest" description="Disordered" evidence="9">
    <location>
        <begin position="42"/>
        <end position="90"/>
    </location>
</feature>
<evidence type="ECO:0000313" key="12">
    <source>
        <dbReference type="Proteomes" id="UP000729402"/>
    </source>
</evidence>
<dbReference type="EMBL" id="JAAALK010000290">
    <property type="protein sequence ID" value="KAG8047708.1"/>
    <property type="molecule type" value="Genomic_DNA"/>
</dbReference>
<comment type="caution">
    <text evidence="11">The sequence shown here is derived from an EMBL/GenBank/DDBJ whole genome shotgun (WGS) entry which is preliminary data.</text>
</comment>
<evidence type="ECO:0000256" key="3">
    <source>
        <dbReference type="ARBA" id="ARBA00022679"/>
    </source>
</evidence>
<evidence type="ECO:0000313" key="11">
    <source>
        <dbReference type="EMBL" id="KAG8047708.1"/>
    </source>
</evidence>
<reference evidence="11" key="1">
    <citation type="journal article" date="2021" name="bioRxiv">
        <title>Whole Genome Assembly and Annotation of Northern Wild Rice, Zizania palustris L., Supports a Whole Genome Duplication in the Zizania Genus.</title>
        <authorList>
            <person name="Haas M."/>
            <person name="Kono T."/>
            <person name="Macchietto M."/>
            <person name="Millas R."/>
            <person name="McGilp L."/>
            <person name="Shao M."/>
            <person name="Duquette J."/>
            <person name="Hirsch C.N."/>
            <person name="Kimball J."/>
        </authorList>
    </citation>
    <scope>NUCLEOTIDE SEQUENCE</scope>
    <source>
        <tissue evidence="11">Fresh leaf tissue</tissue>
    </source>
</reference>
<keyword evidence="4" id="KW-0658">Purine biosynthesis</keyword>
<proteinExistence type="inferred from homology"/>
<evidence type="ECO:0000256" key="1">
    <source>
        <dbReference type="ARBA" id="ARBA00005054"/>
    </source>
</evidence>
<protein>
    <recommendedName>
        <fullName evidence="2">phosphoribosylglycinamide formyltransferase 1</fullName>
        <ecNumber evidence="2">2.1.2.2</ecNumber>
    </recommendedName>
    <alternativeName>
        <fullName evidence="7">5'-phosphoribosylglycinamide transformylase</fullName>
    </alternativeName>
    <alternativeName>
        <fullName evidence="6">GAR transformylase</fullName>
    </alternativeName>
</protein>
<dbReference type="GO" id="GO:0006189">
    <property type="term" value="P:'de novo' IMP biosynthetic process"/>
    <property type="evidence" value="ECO:0007669"/>
    <property type="project" value="UniProtKB-UniPathway"/>
</dbReference>
<dbReference type="AlphaFoldDB" id="A0A8J5RKN9"/>
<reference evidence="11" key="2">
    <citation type="submission" date="2021-02" db="EMBL/GenBank/DDBJ databases">
        <authorList>
            <person name="Kimball J.A."/>
            <person name="Haas M.W."/>
            <person name="Macchietto M."/>
            <person name="Kono T."/>
            <person name="Duquette J."/>
            <person name="Shao M."/>
        </authorList>
    </citation>
    <scope>NUCLEOTIDE SEQUENCE</scope>
    <source>
        <tissue evidence="11">Fresh leaf tissue</tissue>
    </source>
</reference>
<dbReference type="PROSITE" id="PS00373">
    <property type="entry name" value="GART"/>
    <property type="match status" value="1"/>
</dbReference>
<organism evidence="11 12">
    <name type="scientific">Zizania palustris</name>
    <name type="common">Northern wild rice</name>
    <dbReference type="NCBI Taxonomy" id="103762"/>
    <lineage>
        <taxon>Eukaryota</taxon>
        <taxon>Viridiplantae</taxon>
        <taxon>Streptophyta</taxon>
        <taxon>Embryophyta</taxon>
        <taxon>Tracheophyta</taxon>
        <taxon>Spermatophyta</taxon>
        <taxon>Magnoliopsida</taxon>
        <taxon>Liliopsida</taxon>
        <taxon>Poales</taxon>
        <taxon>Poaceae</taxon>
        <taxon>BOP clade</taxon>
        <taxon>Oryzoideae</taxon>
        <taxon>Oryzeae</taxon>
        <taxon>Zizaniinae</taxon>
        <taxon>Zizania</taxon>
    </lineage>
</organism>
<name>A0A8J5RKN9_ZIZPA</name>
<feature type="domain" description="Formyl transferase N-terminal" evidence="10">
    <location>
        <begin position="228"/>
        <end position="376"/>
    </location>
</feature>
<evidence type="ECO:0000256" key="5">
    <source>
        <dbReference type="ARBA" id="ARBA00038440"/>
    </source>
</evidence>
<dbReference type="PANTHER" id="PTHR43369">
    <property type="entry name" value="PHOSPHORIBOSYLGLYCINAMIDE FORMYLTRANSFERASE"/>
    <property type="match status" value="1"/>
</dbReference>
<sequence length="404" mass="43430">MSILVYLCNIPQSGESTLACLQRVQIPSVSFPAAAGTAACQRPRAAPGRCQRRRRSLPAPPPAVARARPSATAPPPWPSPNARSAPAGAGNLPMEAAVASTGSRLCCSPNPVAKQQRRRSSRVSFVSRPQPRGVCCKCLPHSYARGYAPAVAKGGDARSVGVERKRLAVFVSGGGSNFRAIHEAALSGVVIGDVVALVTDKPGDRDACFLQLFGFPRWGFDVVEWIDAGCGGAEHARHNGIPVVVFPKSKSSPEGISADELLNALRELRVDFILLAGYLKRIPIELVQMYPKSILNIHPSLLPAFGGKGYYGLKVHKAVIASGARYSGPTVHFVDEHYDTGRTLAQRVVPVLPNDTPEQLATRVLQEEHQVYVEAVAALCEDRIVWREDGVPLIKSQTNPNEYT</sequence>
<comment type="similarity">
    <text evidence="5">Belongs to the GART family.</text>
</comment>
<dbReference type="InterPro" id="IPR002376">
    <property type="entry name" value="Formyl_transf_N"/>
</dbReference>
<keyword evidence="12" id="KW-1185">Reference proteome</keyword>
<dbReference type="Proteomes" id="UP000729402">
    <property type="component" value="Unassembled WGS sequence"/>
</dbReference>
<evidence type="ECO:0000256" key="8">
    <source>
        <dbReference type="ARBA" id="ARBA00047664"/>
    </source>
</evidence>
<dbReference type="HAMAP" id="MF_01930">
    <property type="entry name" value="PurN"/>
    <property type="match status" value="1"/>
</dbReference>
<evidence type="ECO:0000259" key="10">
    <source>
        <dbReference type="Pfam" id="PF00551"/>
    </source>
</evidence>
<evidence type="ECO:0000256" key="7">
    <source>
        <dbReference type="ARBA" id="ARBA00041682"/>
    </source>
</evidence>
<dbReference type="OrthoDB" id="2018833at2759"/>
<dbReference type="InterPro" id="IPR001555">
    <property type="entry name" value="GART_AS"/>
</dbReference>
<dbReference type="PANTHER" id="PTHR43369:SF2">
    <property type="entry name" value="PHOSPHORIBOSYLGLYCINAMIDE FORMYLTRANSFERASE"/>
    <property type="match status" value="1"/>
</dbReference>
<gene>
    <name evidence="11" type="ORF">GUJ93_ZPchr0008g11812</name>
</gene>
<dbReference type="CDD" id="cd08645">
    <property type="entry name" value="FMT_core_GART"/>
    <property type="match status" value="1"/>
</dbReference>
<dbReference type="GO" id="GO:0009507">
    <property type="term" value="C:chloroplast"/>
    <property type="evidence" value="ECO:0007669"/>
    <property type="project" value="TreeGrafter"/>
</dbReference>
<comment type="catalytic activity">
    <reaction evidence="8">
        <text>N(1)-(5-phospho-beta-D-ribosyl)glycinamide + (6R)-10-formyltetrahydrofolate = N(2)-formyl-N(1)-(5-phospho-beta-D-ribosyl)glycinamide + (6S)-5,6,7,8-tetrahydrofolate + H(+)</text>
        <dbReference type="Rhea" id="RHEA:15053"/>
        <dbReference type="ChEBI" id="CHEBI:15378"/>
        <dbReference type="ChEBI" id="CHEBI:57453"/>
        <dbReference type="ChEBI" id="CHEBI:143788"/>
        <dbReference type="ChEBI" id="CHEBI:147286"/>
        <dbReference type="ChEBI" id="CHEBI:195366"/>
        <dbReference type="EC" id="2.1.2.2"/>
    </reaction>
</comment>
<evidence type="ECO:0000256" key="9">
    <source>
        <dbReference type="SAM" id="MobiDB-lite"/>
    </source>
</evidence>
<evidence type="ECO:0000256" key="6">
    <source>
        <dbReference type="ARBA" id="ARBA00041324"/>
    </source>
</evidence>
<dbReference type="GO" id="GO:0004644">
    <property type="term" value="F:phosphoribosylglycinamide formyltransferase activity"/>
    <property type="evidence" value="ECO:0007669"/>
    <property type="project" value="UniProtKB-EC"/>
</dbReference>
<comment type="pathway">
    <text evidence="1">Purine metabolism; IMP biosynthesis via de novo pathway; N(2)-formyl-N(1)-(5-phospho-D-ribosyl)glycinamide from N(1)-(5-phospho-D-ribosyl)glycinamide (10-formyl THF route): step 1/1.</text>
</comment>
<evidence type="ECO:0000256" key="4">
    <source>
        <dbReference type="ARBA" id="ARBA00022755"/>
    </source>
</evidence>
<accession>A0A8J5RKN9</accession>
<dbReference type="InterPro" id="IPR004607">
    <property type="entry name" value="GART"/>
</dbReference>
<dbReference type="UniPathway" id="UPA00074">
    <property type="reaction ID" value="UER00126"/>
</dbReference>